<dbReference type="SUPFAM" id="SSF51735">
    <property type="entry name" value="NAD(P)-binding Rossmann-fold domains"/>
    <property type="match status" value="1"/>
</dbReference>
<accession>A0A255Z2R5</accession>
<evidence type="ECO:0000259" key="2">
    <source>
        <dbReference type="SMART" id="SM00822"/>
    </source>
</evidence>
<organism evidence="3 4">
    <name type="scientific">Sandarakinorhabdus cyanobacteriorum</name>
    <dbReference type="NCBI Taxonomy" id="1981098"/>
    <lineage>
        <taxon>Bacteria</taxon>
        <taxon>Pseudomonadati</taxon>
        <taxon>Pseudomonadota</taxon>
        <taxon>Alphaproteobacteria</taxon>
        <taxon>Sphingomonadales</taxon>
        <taxon>Sphingosinicellaceae</taxon>
        <taxon>Sandarakinorhabdus</taxon>
    </lineage>
</organism>
<dbReference type="PRINTS" id="PR00081">
    <property type="entry name" value="GDHRDH"/>
</dbReference>
<dbReference type="AlphaFoldDB" id="A0A255Z2R5"/>
<dbReference type="EMBL" id="NOXT01000051">
    <property type="protein sequence ID" value="OYQ35768.1"/>
    <property type="molecule type" value="Genomic_DNA"/>
</dbReference>
<gene>
    <name evidence="3" type="ORF">CHU93_01340</name>
</gene>
<reference evidence="3 4" key="1">
    <citation type="submission" date="2017-07" db="EMBL/GenBank/DDBJ databases">
        <title>Sandarakinorhabdus cyanobacteriorum sp. nov., a novel bacterium isolated from cyanobacterial aggregates in a eutrophic lake.</title>
        <authorList>
            <person name="Cai H."/>
        </authorList>
    </citation>
    <scope>NUCLEOTIDE SEQUENCE [LARGE SCALE GENOMIC DNA]</scope>
    <source>
        <strain evidence="3 4">TH057</strain>
    </source>
</reference>
<dbReference type="OrthoDB" id="9789398at2"/>
<keyword evidence="4" id="KW-1185">Reference proteome</keyword>
<dbReference type="InterPro" id="IPR002347">
    <property type="entry name" value="SDR_fam"/>
</dbReference>
<dbReference type="Proteomes" id="UP000216991">
    <property type="component" value="Unassembled WGS sequence"/>
</dbReference>
<evidence type="ECO:0000313" key="3">
    <source>
        <dbReference type="EMBL" id="OYQ35768.1"/>
    </source>
</evidence>
<dbReference type="CDD" id="cd05233">
    <property type="entry name" value="SDR_c"/>
    <property type="match status" value="1"/>
</dbReference>
<dbReference type="PANTHER" id="PTHR43943:SF2">
    <property type="entry name" value="DEHYDROGENASE_REDUCTASE 4"/>
    <property type="match status" value="1"/>
</dbReference>
<dbReference type="PANTHER" id="PTHR43943">
    <property type="entry name" value="DEHYDROGENASE/REDUCTASE (SDR FAMILY) MEMBER 4"/>
    <property type="match status" value="1"/>
</dbReference>
<comment type="similarity">
    <text evidence="1">Belongs to the short-chain dehydrogenases/reductases (SDR) family.</text>
</comment>
<dbReference type="InterPro" id="IPR057326">
    <property type="entry name" value="KR_dom"/>
</dbReference>
<proteinExistence type="inferred from homology"/>
<dbReference type="NCBIfam" id="NF005559">
    <property type="entry name" value="PRK07231.1"/>
    <property type="match status" value="1"/>
</dbReference>
<protein>
    <submittedName>
        <fullName evidence="3">Short-chain dehydrogenase</fullName>
    </submittedName>
</protein>
<sequence length="261" mass="27146">MNKPVLDYLFGLSGQVAIVTGSTKGIGLAAARALARAGARVVISSRSQADCDRVADELAADGFEAIGSECDVSDSDALAGLVARTEQQWGRIDILVCNAAVSLHRGPNLDIDDASFDATMTANVRSIMWLCKQAMPIMARQGGAVVLMSSIAGLRGNTMLGTYGVSKAAEMALARNLALEWGPSGIRVNAIAPGLIKTDFAKALWQDPENERAKAAVNPLRRLGRVEDVAGVVVMLASAAGAYINGQVIVVDGGTMIAGPH</sequence>
<comment type="caution">
    <text evidence="3">The sequence shown here is derived from an EMBL/GenBank/DDBJ whole genome shotgun (WGS) entry which is preliminary data.</text>
</comment>
<dbReference type="Pfam" id="PF13561">
    <property type="entry name" value="adh_short_C2"/>
    <property type="match status" value="1"/>
</dbReference>
<dbReference type="InterPro" id="IPR036291">
    <property type="entry name" value="NAD(P)-bd_dom_sf"/>
</dbReference>
<name>A0A255Z2R5_9SPHN</name>
<dbReference type="FunFam" id="3.40.50.720:FF:000084">
    <property type="entry name" value="Short-chain dehydrogenase reductase"/>
    <property type="match status" value="1"/>
</dbReference>
<dbReference type="Gene3D" id="3.40.50.720">
    <property type="entry name" value="NAD(P)-binding Rossmann-like Domain"/>
    <property type="match status" value="1"/>
</dbReference>
<dbReference type="PRINTS" id="PR00080">
    <property type="entry name" value="SDRFAMILY"/>
</dbReference>
<dbReference type="RefSeq" id="WP_094472420.1">
    <property type="nucleotide sequence ID" value="NZ_NOXT01000051.1"/>
</dbReference>
<evidence type="ECO:0000256" key="1">
    <source>
        <dbReference type="ARBA" id="ARBA00006484"/>
    </source>
</evidence>
<evidence type="ECO:0000313" key="4">
    <source>
        <dbReference type="Proteomes" id="UP000216991"/>
    </source>
</evidence>
<dbReference type="SMART" id="SM00822">
    <property type="entry name" value="PKS_KR"/>
    <property type="match status" value="1"/>
</dbReference>
<feature type="domain" description="Ketoreductase" evidence="2">
    <location>
        <begin position="15"/>
        <end position="194"/>
    </location>
</feature>